<feature type="site" description="Transition state stabilizer" evidence="6">
    <location>
        <position position="179"/>
    </location>
</feature>
<keyword evidence="6" id="KW-0479">Metal-binding</keyword>
<dbReference type="GO" id="GO:0005524">
    <property type="term" value="F:ATP binding"/>
    <property type="evidence" value="ECO:0007669"/>
    <property type="project" value="UniProtKB-KW"/>
</dbReference>
<feature type="active site" description="Proton donor/acceptor" evidence="6">
    <location>
        <position position="147"/>
    </location>
</feature>
<evidence type="ECO:0000256" key="1">
    <source>
        <dbReference type="ARBA" id="ARBA00008748"/>
    </source>
</evidence>
<dbReference type="PANTHER" id="PTHR21060:SF15">
    <property type="entry name" value="ACETATE KINASE-RELATED"/>
    <property type="match status" value="1"/>
</dbReference>
<keyword evidence="2 6" id="KW-0808">Transferase</keyword>
<dbReference type="InterPro" id="IPR023865">
    <property type="entry name" value="Aliphatic_acid_kinase_CS"/>
</dbReference>
<dbReference type="SUPFAM" id="SSF53067">
    <property type="entry name" value="Actin-like ATPase domain"/>
    <property type="match status" value="2"/>
</dbReference>
<dbReference type="GO" id="GO:0005737">
    <property type="term" value="C:cytoplasm"/>
    <property type="evidence" value="ECO:0007669"/>
    <property type="project" value="UniProtKB-SubCell"/>
</dbReference>
<evidence type="ECO:0000256" key="4">
    <source>
        <dbReference type="ARBA" id="ARBA00022777"/>
    </source>
</evidence>
<dbReference type="RefSeq" id="WP_222580538.1">
    <property type="nucleotide sequence ID" value="NZ_JAHVHU010000011.1"/>
</dbReference>
<feature type="binding site" evidence="6">
    <location>
        <position position="90"/>
    </location>
    <ligand>
        <name>substrate</name>
    </ligand>
</feature>
<comment type="subcellular location">
    <subcellularLocation>
        <location evidence="6">Cytoplasm</location>
    </subcellularLocation>
</comment>
<dbReference type="GO" id="GO:0006085">
    <property type="term" value="P:acetyl-CoA biosynthetic process"/>
    <property type="evidence" value="ECO:0007669"/>
    <property type="project" value="UniProtKB-UniRule"/>
</dbReference>
<accession>A0A953HNS6</accession>
<dbReference type="InterPro" id="IPR004372">
    <property type="entry name" value="Ac/propionate_kinase"/>
</dbReference>
<dbReference type="InterPro" id="IPR000890">
    <property type="entry name" value="Aliphatic_acid_kin_short-chain"/>
</dbReference>
<feature type="binding site" evidence="6">
    <location>
        <position position="381"/>
    </location>
    <ligand>
        <name>Mg(2+)</name>
        <dbReference type="ChEBI" id="CHEBI:18420"/>
    </ligand>
</feature>
<name>A0A953HNS6_9BACT</name>
<dbReference type="EMBL" id="JAHVHU010000011">
    <property type="protein sequence ID" value="MBY5959002.1"/>
    <property type="molecule type" value="Genomic_DNA"/>
</dbReference>
<comment type="pathway">
    <text evidence="6">Metabolic intermediate biosynthesis; acetyl-CoA biosynthesis; acetyl-CoA from acetate: step 1/2.</text>
</comment>
<dbReference type="HAMAP" id="MF_00020">
    <property type="entry name" value="Acetate_kinase"/>
    <property type="match status" value="1"/>
</dbReference>
<comment type="cofactor">
    <cofactor evidence="6">
        <name>Mg(2+)</name>
        <dbReference type="ChEBI" id="CHEBI:18420"/>
    </cofactor>
    <cofactor evidence="6">
        <name>Mn(2+)</name>
        <dbReference type="ChEBI" id="CHEBI:29035"/>
    </cofactor>
    <text evidence="6">Mg(2+). Can also accept Mn(2+).</text>
</comment>
<dbReference type="InterPro" id="IPR043129">
    <property type="entry name" value="ATPase_NBD"/>
</dbReference>
<dbReference type="CDD" id="cd24010">
    <property type="entry name" value="ASKHA_NBD_AcK_PK"/>
    <property type="match status" value="1"/>
</dbReference>
<dbReference type="EC" id="2.7.2.1" evidence="6"/>
<gene>
    <name evidence="6" type="primary">ackA</name>
    <name evidence="8" type="ORF">KUV50_12695</name>
</gene>
<dbReference type="Proteomes" id="UP000753961">
    <property type="component" value="Unassembled WGS sequence"/>
</dbReference>
<feature type="binding site" evidence="6">
    <location>
        <begin position="327"/>
        <end position="331"/>
    </location>
    <ligand>
        <name>ATP</name>
        <dbReference type="ChEBI" id="CHEBI:30616"/>
    </ligand>
</feature>
<evidence type="ECO:0000256" key="5">
    <source>
        <dbReference type="ARBA" id="ARBA00022840"/>
    </source>
</evidence>
<sequence>MKVLIINSGSSSIKFKLLDMPSETMVCTGLVERIGASASQLSYSTGDTKILKSHDLKNHRQGLEKVVEILMDSEVGVIARKEEIEVVGHRVVHGGKTFSETVEINGGVKKEIEEFSTLAPLHNPPNLEGILVAEELFPQATQIAVFDTAFHRSIPQKAKRYAIPDPLYVEHGIQVYGFHGISHEYVSKKANDYLRLQRSKIITIHLGNGCSMTAVKNRESVDHSMGFSPNEGLIMGTRSGDIDQGVIFHLISHLGYDPEEVNTLLTKQSGMLGLTGYSDLRDIESRALAGDTVCTLALEMNAYRIRKYIGAYAAAMNGLDALVFTAGIGENSSKMRKLICADMEFLGIDLDEDKNDIKSDQLRSLNSTTSKVQILVVPTNEELEIAKQAYRLKMA</sequence>
<dbReference type="NCBIfam" id="TIGR00016">
    <property type="entry name" value="ackA"/>
    <property type="match status" value="1"/>
</dbReference>
<evidence type="ECO:0000256" key="3">
    <source>
        <dbReference type="ARBA" id="ARBA00022741"/>
    </source>
</evidence>
<comment type="similarity">
    <text evidence="1 6 7">Belongs to the acetokinase family.</text>
</comment>
<feature type="binding site" evidence="6">
    <location>
        <begin position="205"/>
        <end position="209"/>
    </location>
    <ligand>
        <name>ATP</name>
        <dbReference type="ChEBI" id="CHEBI:30616"/>
    </ligand>
</feature>
<comment type="caution">
    <text evidence="8">The sequence shown here is derived from an EMBL/GenBank/DDBJ whole genome shotgun (WGS) entry which is preliminary data.</text>
</comment>
<evidence type="ECO:0000256" key="7">
    <source>
        <dbReference type="RuleBase" id="RU003835"/>
    </source>
</evidence>
<organism evidence="8 9">
    <name type="scientific">Membranihabitans marinus</name>
    <dbReference type="NCBI Taxonomy" id="1227546"/>
    <lineage>
        <taxon>Bacteria</taxon>
        <taxon>Pseudomonadati</taxon>
        <taxon>Bacteroidota</taxon>
        <taxon>Saprospiria</taxon>
        <taxon>Saprospirales</taxon>
        <taxon>Saprospiraceae</taxon>
        <taxon>Membranihabitans</taxon>
    </lineage>
</organism>
<dbReference type="AlphaFoldDB" id="A0A953HNS6"/>
<feature type="binding site" evidence="6">
    <location>
        <position position="7"/>
    </location>
    <ligand>
        <name>Mg(2+)</name>
        <dbReference type="ChEBI" id="CHEBI:18420"/>
    </ligand>
</feature>
<dbReference type="GO" id="GO:0000287">
    <property type="term" value="F:magnesium ion binding"/>
    <property type="evidence" value="ECO:0007669"/>
    <property type="project" value="UniProtKB-UniRule"/>
</dbReference>
<keyword evidence="3 6" id="KW-0547">Nucleotide-binding</keyword>
<evidence type="ECO:0000256" key="2">
    <source>
        <dbReference type="ARBA" id="ARBA00022679"/>
    </source>
</evidence>
<feature type="site" description="Transition state stabilizer" evidence="6">
    <location>
        <position position="238"/>
    </location>
</feature>
<dbReference type="PROSITE" id="PS01075">
    <property type="entry name" value="ACETATE_KINASE_1"/>
    <property type="match status" value="1"/>
</dbReference>
<dbReference type="Gene3D" id="3.30.420.40">
    <property type="match status" value="2"/>
</dbReference>
<evidence type="ECO:0000313" key="9">
    <source>
        <dbReference type="Proteomes" id="UP000753961"/>
    </source>
</evidence>
<keyword evidence="9" id="KW-1185">Reference proteome</keyword>
<evidence type="ECO:0000313" key="8">
    <source>
        <dbReference type="EMBL" id="MBY5959002.1"/>
    </source>
</evidence>
<comment type="subunit">
    <text evidence="6">Homodimer.</text>
</comment>
<dbReference type="PANTHER" id="PTHR21060">
    <property type="entry name" value="ACETATE KINASE"/>
    <property type="match status" value="1"/>
</dbReference>
<dbReference type="GO" id="GO:0006083">
    <property type="term" value="P:acetate metabolic process"/>
    <property type="evidence" value="ECO:0007669"/>
    <property type="project" value="TreeGrafter"/>
</dbReference>
<comment type="catalytic activity">
    <reaction evidence="6">
        <text>acetate + ATP = acetyl phosphate + ADP</text>
        <dbReference type="Rhea" id="RHEA:11352"/>
        <dbReference type="ChEBI" id="CHEBI:22191"/>
        <dbReference type="ChEBI" id="CHEBI:30089"/>
        <dbReference type="ChEBI" id="CHEBI:30616"/>
        <dbReference type="ChEBI" id="CHEBI:456216"/>
        <dbReference type="EC" id="2.7.2.1"/>
    </reaction>
</comment>
<dbReference type="PRINTS" id="PR00471">
    <property type="entry name" value="ACETATEKNASE"/>
</dbReference>
<dbReference type="GO" id="GO:0008776">
    <property type="term" value="F:acetate kinase activity"/>
    <property type="evidence" value="ECO:0007669"/>
    <property type="project" value="UniProtKB-UniRule"/>
</dbReference>
<evidence type="ECO:0000256" key="6">
    <source>
        <dbReference type="HAMAP-Rule" id="MF_00020"/>
    </source>
</evidence>
<proteinExistence type="inferred from homology"/>
<keyword evidence="6" id="KW-0963">Cytoplasm</keyword>
<feature type="binding site" evidence="6">
    <location>
        <position position="14"/>
    </location>
    <ligand>
        <name>ATP</name>
        <dbReference type="ChEBI" id="CHEBI:30616"/>
    </ligand>
</feature>
<dbReference type="Pfam" id="PF00871">
    <property type="entry name" value="Acetate_kinase"/>
    <property type="match status" value="1"/>
</dbReference>
<reference evidence="8" key="1">
    <citation type="submission" date="2021-06" db="EMBL/GenBank/DDBJ databases">
        <title>44 bacteria genomes isolated from Dapeng, Shenzhen.</title>
        <authorList>
            <person name="Zheng W."/>
            <person name="Yu S."/>
            <person name="Huang Y."/>
        </authorList>
    </citation>
    <scope>NUCLEOTIDE SEQUENCE</scope>
    <source>
        <strain evidence="8">DP5N28-2</strain>
    </source>
</reference>
<keyword evidence="5 6" id="KW-0067">ATP-binding</keyword>
<comment type="function">
    <text evidence="6">Catalyzes the formation of acetyl phosphate from acetate and ATP. Can also catalyze the reverse reaction.</text>
</comment>
<keyword evidence="4 6" id="KW-0418">Kinase</keyword>
<keyword evidence="6" id="KW-0460">Magnesium</keyword>
<protein>
    <recommendedName>
        <fullName evidence="6">Acetate kinase</fullName>
        <ecNumber evidence="6">2.7.2.1</ecNumber>
    </recommendedName>
    <alternativeName>
        <fullName evidence="6">Acetokinase</fullName>
    </alternativeName>
</protein>
<dbReference type="PIRSF" id="PIRSF000722">
    <property type="entry name" value="Acetate_prop_kin"/>
    <property type="match status" value="1"/>
</dbReference>
<feature type="binding site" evidence="6">
    <location>
        <begin position="279"/>
        <end position="281"/>
    </location>
    <ligand>
        <name>ATP</name>
        <dbReference type="ChEBI" id="CHEBI:30616"/>
    </ligand>
</feature>